<keyword evidence="2" id="KW-1185">Reference proteome</keyword>
<organism evidence="1 2">
    <name type="scientific">Amniculicola lignicola CBS 123094</name>
    <dbReference type="NCBI Taxonomy" id="1392246"/>
    <lineage>
        <taxon>Eukaryota</taxon>
        <taxon>Fungi</taxon>
        <taxon>Dikarya</taxon>
        <taxon>Ascomycota</taxon>
        <taxon>Pezizomycotina</taxon>
        <taxon>Dothideomycetes</taxon>
        <taxon>Pleosporomycetidae</taxon>
        <taxon>Pleosporales</taxon>
        <taxon>Amniculicolaceae</taxon>
        <taxon>Amniculicola</taxon>
    </lineage>
</organism>
<gene>
    <name evidence="1" type="ORF">P154DRAFT_518280</name>
</gene>
<accession>A0A6A5WWE8</accession>
<dbReference type="AlphaFoldDB" id="A0A6A5WWE8"/>
<proteinExistence type="predicted"/>
<evidence type="ECO:0000313" key="1">
    <source>
        <dbReference type="EMBL" id="KAF2006070.1"/>
    </source>
</evidence>
<reference evidence="1" key="1">
    <citation type="journal article" date="2020" name="Stud. Mycol.">
        <title>101 Dothideomycetes genomes: a test case for predicting lifestyles and emergence of pathogens.</title>
        <authorList>
            <person name="Haridas S."/>
            <person name="Albert R."/>
            <person name="Binder M."/>
            <person name="Bloem J."/>
            <person name="Labutti K."/>
            <person name="Salamov A."/>
            <person name="Andreopoulos B."/>
            <person name="Baker S."/>
            <person name="Barry K."/>
            <person name="Bills G."/>
            <person name="Bluhm B."/>
            <person name="Cannon C."/>
            <person name="Castanera R."/>
            <person name="Culley D."/>
            <person name="Daum C."/>
            <person name="Ezra D."/>
            <person name="Gonzalez J."/>
            <person name="Henrissat B."/>
            <person name="Kuo A."/>
            <person name="Liang C."/>
            <person name="Lipzen A."/>
            <person name="Lutzoni F."/>
            <person name="Magnuson J."/>
            <person name="Mondo S."/>
            <person name="Nolan M."/>
            <person name="Ohm R."/>
            <person name="Pangilinan J."/>
            <person name="Park H.-J."/>
            <person name="Ramirez L."/>
            <person name="Alfaro M."/>
            <person name="Sun H."/>
            <person name="Tritt A."/>
            <person name="Yoshinaga Y."/>
            <person name="Zwiers L.-H."/>
            <person name="Turgeon B."/>
            <person name="Goodwin S."/>
            <person name="Spatafora J."/>
            <person name="Crous P."/>
            <person name="Grigoriev I."/>
        </authorList>
    </citation>
    <scope>NUCLEOTIDE SEQUENCE</scope>
    <source>
        <strain evidence="1">CBS 123094</strain>
    </source>
</reference>
<protein>
    <recommendedName>
        <fullName evidence="3">F-box domain-containing protein</fullName>
    </recommendedName>
</protein>
<evidence type="ECO:0000313" key="2">
    <source>
        <dbReference type="Proteomes" id="UP000799779"/>
    </source>
</evidence>
<dbReference type="Proteomes" id="UP000799779">
    <property type="component" value="Unassembled WGS sequence"/>
</dbReference>
<name>A0A6A5WWE8_9PLEO</name>
<evidence type="ECO:0008006" key="3">
    <source>
        <dbReference type="Google" id="ProtNLM"/>
    </source>
</evidence>
<dbReference type="OrthoDB" id="2823490at2759"/>
<dbReference type="EMBL" id="ML977561">
    <property type="protein sequence ID" value="KAF2006070.1"/>
    <property type="molecule type" value="Genomic_DNA"/>
</dbReference>
<sequence>MSLLLALPRELRDNIIEHVHLSKRHVPTTLKELRATHREPVCNDWHFISRKQTPFFNFTDSATPSTSCAGLLLTNKQLHSETKATIKRLSKNDIEYELDVKVLQDTAFFLTWVRIPVICRTIHRLKVNVQTVAIPEQLPGTYKMIHSDGMSYLMPIIFALLDRLTSSRPKARSPRAINPLWITNFDLSFLNAPKIVTVIQAAGPPSLWSPGSDIEIHEGEGEDAVVRGPMQLCDYAKAWFGKTKDAGVNSEAGFWIRLANMKLVTLRVGERIEWKIDM</sequence>